<proteinExistence type="inferred from homology"/>
<evidence type="ECO:0000256" key="2">
    <source>
        <dbReference type="ARBA" id="ARBA00022730"/>
    </source>
</evidence>
<protein>
    <recommendedName>
        <fullName evidence="5">Rqc2 homolog RqcH</fullName>
        <shortName evidence="5">RqcH</shortName>
    </recommendedName>
</protein>
<reference evidence="7 8" key="1">
    <citation type="journal article" date="2014" name="BMC Genomics">
        <title>Unusual genome complexity in Lactobacillus salivarius JCM1046.</title>
        <authorList>
            <person name="Raftis E.J."/>
            <person name="Forde B.M."/>
            <person name="Claesson M.J."/>
            <person name="O'Toole P.W."/>
        </authorList>
    </citation>
    <scope>NUCLEOTIDE SEQUENCE [LARGE SCALE GENOMIC DNA]</scope>
    <source>
        <strain evidence="7 8">JCM1046</strain>
    </source>
</reference>
<dbReference type="EMBL" id="CP007646">
    <property type="protein sequence ID" value="AIR10574.1"/>
    <property type="molecule type" value="Genomic_DNA"/>
</dbReference>
<evidence type="ECO:0000259" key="6">
    <source>
        <dbReference type="Pfam" id="PF05670"/>
    </source>
</evidence>
<keyword evidence="1 5" id="KW-0820">tRNA-binding</keyword>
<dbReference type="RefSeq" id="WP_034983585.1">
    <property type="nucleotide sequence ID" value="NZ_CP007646.1"/>
</dbReference>
<dbReference type="GO" id="GO:0043023">
    <property type="term" value="F:ribosomal large subunit binding"/>
    <property type="evidence" value="ECO:0007669"/>
    <property type="project" value="UniProtKB-UniRule"/>
</dbReference>
<feature type="domain" description="NFACT RNA-binding" evidence="6">
    <location>
        <begin position="442"/>
        <end position="531"/>
    </location>
</feature>
<keyword evidence="3 5" id="KW-0694">RNA-binding</keyword>
<comment type="similarity">
    <text evidence="5">Belongs to the NEMF family.</text>
</comment>
<gene>
    <name evidence="5" type="primary">rqcH</name>
    <name evidence="7" type="ORF">LSJ_0893c</name>
</gene>
<dbReference type="InterPro" id="IPR043682">
    <property type="entry name" value="RqcH_bacterial"/>
</dbReference>
<dbReference type="PANTHER" id="PTHR15239">
    <property type="entry name" value="NUCLEAR EXPORT MEDIATOR FACTOR NEMF"/>
    <property type="match status" value="1"/>
</dbReference>
<dbReference type="GO" id="GO:0072344">
    <property type="term" value="P:rescue of stalled ribosome"/>
    <property type="evidence" value="ECO:0007669"/>
    <property type="project" value="UniProtKB-UniRule"/>
</dbReference>
<evidence type="ECO:0000256" key="1">
    <source>
        <dbReference type="ARBA" id="ARBA00022555"/>
    </source>
</evidence>
<dbReference type="Pfam" id="PF05670">
    <property type="entry name" value="NFACT-R_1"/>
    <property type="match status" value="1"/>
</dbReference>
<keyword evidence="2 5" id="KW-0699">rRNA-binding</keyword>
<evidence type="ECO:0000256" key="4">
    <source>
        <dbReference type="ARBA" id="ARBA00022917"/>
    </source>
</evidence>
<feature type="coiled-coil region" evidence="5">
    <location>
        <begin position="286"/>
        <end position="313"/>
    </location>
</feature>
<evidence type="ECO:0000313" key="7">
    <source>
        <dbReference type="EMBL" id="AIR10574.1"/>
    </source>
</evidence>
<sequence>MTFDGLFTHAMIHELNQTLQNGRVTKISQPYPNEVILTIRANRTNYPVLLSANPRYARFQITQIPYTNPAVPTNFTMMLRKYLEGAKLLEIKQLDNDRVVYFKFLTRNELGDKLSLLLSAEIMGRYSNVILINQSTNKIIDTIKHVGMDQNRYRTLLPGATYRQPPTQNKENPFEQDSNTFEELIQKYPNREVLADNLLKQYQGISRDNALALADKLHSSNNFVQAFNDFLAMTEDPIPTMNGNNFSIFADNPNDKKFTTLSEMLDVFYHTKANRDRVQQQGGQLLHVIRKNLQRNKKKLKKLSNELKATENADEYRIKGEVLTTYLYQIKRGMTKITLPNFYDNNKEITISLSNQLSPSQNAQKHFKKYQKLKNAVTFVNEQIELTKKEVAYLEEIQTQIELATPADLNDIKTELQQEGYIKKKQQKSKHSSRVKINKPESFIASDGTEILVGKNNLQNEKLTLHTAKKTDIWLHAKNIPGSHVIIKSNNPSDETLFEAAMLAAYFSKFRSSANVPIDYVQVKNIRKPNGSKPGFVIYEGQKTLTVTPTEDFVLELRQNKK</sequence>
<dbReference type="AlphaFoldDB" id="A0A089QBV8"/>
<accession>A0A089QBV8</accession>
<evidence type="ECO:0000256" key="5">
    <source>
        <dbReference type="HAMAP-Rule" id="MF_00844"/>
    </source>
</evidence>
<dbReference type="Gene3D" id="3.40.970.40">
    <property type="entry name" value="fibrinogen binding protein from staphylococcus aureus domain like"/>
    <property type="match status" value="1"/>
</dbReference>
<keyword evidence="5" id="KW-0175">Coiled coil</keyword>
<dbReference type="GO" id="GO:1990112">
    <property type="term" value="C:RQC complex"/>
    <property type="evidence" value="ECO:0007669"/>
    <property type="project" value="TreeGrafter"/>
</dbReference>
<dbReference type="FunFam" id="2.30.310.10:FF:000004">
    <property type="entry name" value="Fibronectin-binding protein A"/>
    <property type="match status" value="1"/>
</dbReference>
<keyword evidence="4 5" id="KW-0648">Protein biosynthesis</keyword>
<dbReference type="InterPro" id="IPR008532">
    <property type="entry name" value="NFACT_RNA-bd"/>
</dbReference>
<dbReference type="Gene3D" id="2.30.310.10">
    <property type="entry name" value="ibrinogen binding protein from staphylococcus aureus domain"/>
    <property type="match status" value="1"/>
</dbReference>
<evidence type="ECO:0000313" key="8">
    <source>
        <dbReference type="Proteomes" id="UP000029488"/>
    </source>
</evidence>
<dbReference type="PANTHER" id="PTHR15239:SF6">
    <property type="entry name" value="RIBOSOME QUALITY CONTROL COMPLEX SUBUNIT NEMF"/>
    <property type="match status" value="1"/>
</dbReference>
<comment type="subunit">
    <text evidence="5">Associates with stalled 50S ribosomal subunits. Binds to RqcP.</text>
</comment>
<dbReference type="HAMAP" id="MF_00844_B">
    <property type="entry name" value="RqcH_B"/>
    <property type="match status" value="1"/>
</dbReference>
<name>A0A089QBV8_9LACO</name>
<dbReference type="Proteomes" id="UP000029488">
    <property type="component" value="Chromosome"/>
</dbReference>
<dbReference type="KEGG" id="lsj:LSJ_0893c"/>
<dbReference type="GO" id="GO:0019843">
    <property type="term" value="F:rRNA binding"/>
    <property type="evidence" value="ECO:0007669"/>
    <property type="project" value="UniProtKB-UniRule"/>
</dbReference>
<dbReference type="Pfam" id="PF05833">
    <property type="entry name" value="NFACT_N"/>
    <property type="match status" value="1"/>
</dbReference>
<comment type="function">
    <text evidence="5">Key component of the ribosome quality control system (RQC), a ribosome-associated complex that mediates the extraction of incompletely synthesized nascent chains from stalled ribosomes and their subsequent degradation. RqcH recruits Ala-charged tRNA, and with RqcP directs the elongation of stalled nascent chains on 50S ribosomal subunits, leading to non-templated C-terminal alanine extensions (Ala tail). The Ala tail promotes nascent chain degradation. May add between 1 and at least 8 Ala residues. Binds to stalled 50S ribosomal subunits.</text>
</comment>
<organism evidence="7 8">
    <name type="scientific">Ligilactobacillus salivarius</name>
    <dbReference type="NCBI Taxonomy" id="1624"/>
    <lineage>
        <taxon>Bacteria</taxon>
        <taxon>Bacillati</taxon>
        <taxon>Bacillota</taxon>
        <taxon>Bacilli</taxon>
        <taxon>Lactobacillales</taxon>
        <taxon>Lactobacillaceae</taxon>
        <taxon>Ligilactobacillus</taxon>
    </lineage>
</organism>
<evidence type="ECO:0000256" key="3">
    <source>
        <dbReference type="ARBA" id="ARBA00022884"/>
    </source>
</evidence>
<dbReference type="GO" id="GO:0000049">
    <property type="term" value="F:tRNA binding"/>
    <property type="evidence" value="ECO:0007669"/>
    <property type="project" value="UniProtKB-UniRule"/>
</dbReference>
<dbReference type="InterPro" id="IPR051608">
    <property type="entry name" value="RQC_Subunit_NEMF"/>
</dbReference>